<comment type="pathway">
    <text evidence="3 7">Carbohydrate degradation; pentose phosphate pathway; D-ribulose 5-phosphate from D-glucose 6-phosphate (oxidative stage): step 2/3.</text>
</comment>
<comment type="catalytic activity">
    <reaction evidence="1 7">
        <text>6-phospho-D-glucono-1,5-lactone + H2O = 6-phospho-D-gluconate + H(+)</text>
        <dbReference type="Rhea" id="RHEA:12556"/>
        <dbReference type="ChEBI" id="CHEBI:15377"/>
        <dbReference type="ChEBI" id="CHEBI:15378"/>
        <dbReference type="ChEBI" id="CHEBI:57955"/>
        <dbReference type="ChEBI" id="CHEBI:58759"/>
        <dbReference type="EC" id="3.1.1.31"/>
    </reaction>
</comment>
<evidence type="ECO:0000256" key="4">
    <source>
        <dbReference type="ARBA" id="ARBA00010662"/>
    </source>
</evidence>
<dbReference type="Pfam" id="PF01182">
    <property type="entry name" value="Glucosamine_iso"/>
    <property type="match status" value="1"/>
</dbReference>
<accession>A0A345Y4E5</accession>
<dbReference type="Proteomes" id="UP000254537">
    <property type="component" value="Chromosome"/>
</dbReference>
<dbReference type="SUPFAM" id="SSF100950">
    <property type="entry name" value="NagB/RpiA/CoA transferase-like"/>
    <property type="match status" value="1"/>
</dbReference>
<evidence type="ECO:0000256" key="3">
    <source>
        <dbReference type="ARBA" id="ARBA00004961"/>
    </source>
</evidence>
<dbReference type="InterPro" id="IPR005900">
    <property type="entry name" value="6-phosphogluconolactonase_DevB"/>
</dbReference>
<dbReference type="UniPathway" id="UPA00115">
    <property type="reaction ID" value="UER00409"/>
</dbReference>
<dbReference type="NCBIfam" id="TIGR01198">
    <property type="entry name" value="pgl"/>
    <property type="match status" value="1"/>
</dbReference>
<dbReference type="PANTHER" id="PTHR11054:SF0">
    <property type="entry name" value="6-PHOSPHOGLUCONOLACTONASE"/>
    <property type="match status" value="1"/>
</dbReference>
<evidence type="ECO:0000313" key="10">
    <source>
        <dbReference type="Proteomes" id="UP000254537"/>
    </source>
</evidence>
<protein>
    <recommendedName>
        <fullName evidence="6 7">6-phosphogluconolactonase</fullName>
        <shortName evidence="7">6PGL</shortName>
        <ecNumber evidence="5 7">3.1.1.31</ecNumber>
    </recommendedName>
</protein>
<evidence type="ECO:0000259" key="8">
    <source>
        <dbReference type="Pfam" id="PF01182"/>
    </source>
</evidence>
<dbReference type="AlphaFoldDB" id="A0A345Y4E5"/>
<dbReference type="GO" id="GO:0006098">
    <property type="term" value="P:pentose-phosphate shunt"/>
    <property type="evidence" value="ECO:0007669"/>
    <property type="project" value="UniProtKB-UniPathway"/>
</dbReference>
<dbReference type="GO" id="GO:0005975">
    <property type="term" value="P:carbohydrate metabolic process"/>
    <property type="evidence" value="ECO:0007669"/>
    <property type="project" value="UniProtKB-UniRule"/>
</dbReference>
<dbReference type="EMBL" id="CP031337">
    <property type="protein sequence ID" value="AXK38797.1"/>
    <property type="molecule type" value="Genomic_DNA"/>
</dbReference>
<evidence type="ECO:0000256" key="1">
    <source>
        <dbReference type="ARBA" id="ARBA00000832"/>
    </source>
</evidence>
<proteinExistence type="inferred from homology"/>
<dbReference type="EC" id="3.1.1.31" evidence="5 7"/>
<dbReference type="GO" id="GO:0017057">
    <property type="term" value="F:6-phosphogluconolactonase activity"/>
    <property type="evidence" value="ECO:0007669"/>
    <property type="project" value="UniProtKB-UniRule"/>
</dbReference>
<sequence length="225" mass="24625">MYWHTFHTTDDAAQALARAVAAELAKRLETQERVTVAMPGGRSPVAFFEALSCETLDWSRVTVTLVDDRLVDEGHEDSNAGLVRRHLLQNKAAAATFWPLVTEPSNPKADIARLDAELPEIDLVVFGMGEDGHAGSLFPDAPETDEGLAENNPHAAIIVTPPNAPHQRITLTLARLLTAEKLYLAIQGRAKAKIVQASGWALTGRWPISYFVQQAKAPLEVYWAP</sequence>
<evidence type="ECO:0000256" key="2">
    <source>
        <dbReference type="ARBA" id="ARBA00002681"/>
    </source>
</evidence>
<dbReference type="RefSeq" id="WP_115432732.1">
    <property type="nucleotide sequence ID" value="NZ_CP031337.1"/>
</dbReference>
<evidence type="ECO:0000313" key="9">
    <source>
        <dbReference type="EMBL" id="AXK38797.1"/>
    </source>
</evidence>
<dbReference type="Gene3D" id="3.40.50.1360">
    <property type="match status" value="1"/>
</dbReference>
<evidence type="ECO:0000256" key="5">
    <source>
        <dbReference type="ARBA" id="ARBA00013198"/>
    </source>
</evidence>
<evidence type="ECO:0000256" key="6">
    <source>
        <dbReference type="ARBA" id="ARBA00020337"/>
    </source>
</evidence>
<dbReference type="PANTHER" id="PTHR11054">
    <property type="entry name" value="6-PHOSPHOGLUCONOLACTONASE"/>
    <property type="match status" value="1"/>
</dbReference>
<evidence type="ECO:0000256" key="7">
    <source>
        <dbReference type="RuleBase" id="RU365095"/>
    </source>
</evidence>
<organism evidence="9 10">
    <name type="scientific">Crenobacter cavernae</name>
    <dbReference type="NCBI Taxonomy" id="2290923"/>
    <lineage>
        <taxon>Bacteria</taxon>
        <taxon>Pseudomonadati</taxon>
        <taxon>Pseudomonadota</taxon>
        <taxon>Betaproteobacteria</taxon>
        <taxon>Neisseriales</taxon>
        <taxon>Neisseriaceae</taxon>
        <taxon>Crenobacter</taxon>
    </lineage>
</organism>
<feature type="domain" description="Glucosamine/galactosamine-6-phosphate isomerase" evidence="8">
    <location>
        <begin position="8"/>
        <end position="211"/>
    </location>
</feature>
<name>A0A345Y4E5_9NEIS</name>
<dbReference type="OrthoDB" id="9810967at2"/>
<gene>
    <name evidence="7 9" type="primary">pgl</name>
    <name evidence="9" type="ORF">DWG20_04760</name>
</gene>
<comment type="function">
    <text evidence="2 7">Hydrolysis of 6-phosphogluconolactone to 6-phosphogluconate.</text>
</comment>
<dbReference type="InterPro" id="IPR037171">
    <property type="entry name" value="NagB/RpiA_transferase-like"/>
</dbReference>
<reference evidence="9 10" key="1">
    <citation type="submission" date="2018-07" db="EMBL/GenBank/DDBJ databases">
        <title>Crenobacter cavernae sp. nov., isolated from a karst cave.</title>
        <authorList>
            <person name="Zhu H."/>
        </authorList>
    </citation>
    <scope>NUCLEOTIDE SEQUENCE [LARGE SCALE GENOMIC DNA]</scope>
    <source>
        <strain evidence="9 10">K1W11S-77</strain>
    </source>
</reference>
<keyword evidence="7 9" id="KW-0378">Hydrolase</keyword>
<dbReference type="KEGG" id="ccah:DWG20_04760"/>
<dbReference type="InterPro" id="IPR006148">
    <property type="entry name" value="Glc/Gal-6P_isomerase"/>
</dbReference>
<comment type="similarity">
    <text evidence="4 7">Belongs to the glucosamine/galactosamine-6-phosphate isomerase family. 6-phosphogluconolactonase subfamily.</text>
</comment>
<dbReference type="CDD" id="cd01400">
    <property type="entry name" value="6PGL"/>
    <property type="match status" value="1"/>
</dbReference>
<dbReference type="InterPro" id="IPR039104">
    <property type="entry name" value="6PGL"/>
</dbReference>